<dbReference type="Proteomes" id="UP000189933">
    <property type="component" value="Unassembled WGS sequence"/>
</dbReference>
<keyword evidence="10" id="KW-1185">Reference proteome</keyword>
<evidence type="ECO:0000313" key="10">
    <source>
        <dbReference type="Proteomes" id="UP000189933"/>
    </source>
</evidence>
<feature type="domain" description="PhoU" evidence="8">
    <location>
        <begin position="20"/>
        <end position="107"/>
    </location>
</feature>
<dbReference type="RefSeq" id="WP_078665591.1">
    <property type="nucleotide sequence ID" value="NZ_FUXM01000016.1"/>
</dbReference>
<keyword evidence="5 7" id="KW-0963">Cytoplasm</keyword>
<dbReference type="PIRSF" id="PIRSF003107">
    <property type="entry name" value="PhoU"/>
    <property type="match status" value="1"/>
</dbReference>
<feature type="domain" description="PhoU" evidence="8">
    <location>
        <begin position="123"/>
        <end position="206"/>
    </location>
</feature>
<dbReference type="GO" id="GO:0045936">
    <property type="term" value="P:negative regulation of phosphate metabolic process"/>
    <property type="evidence" value="ECO:0007669"/>
    <property type="project" value="InterPro"/>
</dbReference>
<dbReference type="PANTHER" id="PTHR42930">
    <property type="entry name" value="PHOSPHATE-SPECIFIC TRANSPORT SYSTEM ACCESSORY PROTEIN PHOU"/>
    <property type="match status" value="1"/>
</dbReference>
<evidence type="ECO:0000256" key="2">
    <source>
        <dbReference type="ARBA" id="ARBA00008107"/>
    </source>
</evidence>
<evidence type="ECO:0000256" key="4">
    <source>
        <dbReference type="ARBA" id="ARBA00022448"/>
    </source>
</evidence>
<dbReference type="GO" id="GO:0005737">
    <property type="term" value="C:cytoplasm"/>
    <property type="evidence" value="ECO:0007669"/>
    <property type="project" value="UniProtKB-SubCell"/>
</dbReference>
<name>A0A1T4Q687_9FIRM</name>
<organism evidence="9 10">
    <name type="scientific">Carboxydocella sporoproducens DSM 16521</name>
    <dbReference type="NCBI Taxonomy" id="1121270"/>
    <lineage>
        <taxon>Bacteria</taxon>
        <taxon>Bacillati</taxon>
        <taxon>Bacillota</taxon>
        <taxon>Clostridia</taxon>
        <taxon>Eubacteriales</taxon>
        <taxon>Clostridiales Family XVI. Incertae Sedis</taxon>
        <taxon>Carboxydocella</taxon>
    </lineage>
</organism>
<evidence type="ECO:0000256" key="3">
    <source>
        <dbReference type="ARBA" id="ARBA00011738"/>
    </source>
</evidence>
<dbReference type="InterPro" id="IPR028366">
    <property type="entry name" value="PhoU"/>
</dbReference>
<dbReference type="FunFam" id="1.20.58.220:FF:000004">
    <property type="entry name" value="Phosphate-specific transport system accessory protein PhoU"/>
    <property type="match status" value="1"/>
</dbReference>
<dbReference type="PANTHER" id="PTHR42930:SF3">
    <property type="entry name" value="PHOSPHATE-SPECIFIC TRANSPORT SYSTEM ACCESSORY PROTEIN PHOU"/>
    <property type="match status" value="1"/>
</dbReference>
<dbReference type="InterPro" id="IPR038078">
    <property type="entry name" value="PhoU-like_sf"/>
</dbReference>
<accession>A0A1T4Q687</accession>
<dbReference type="OrthoDB" id="9814256at2"/>
<sequence length="221" mass="24895">MSGSVRHNFDQALEELQKDILRMGSMVETAIVKAVESLARQDVKMAQEVIDGDEAIDQLEKEIDDRCMKLIATQQPIAGDLRKIGAGLKIIVDLERIADHATDIAKVTLRMANQPLIKPLIDIPKMAKLAQEEVRGVLDAYVRGDVELAKETCKKDDEIDRLYRLVFDELVEIMQKDPSTITQATHLLFVARYLERIGDHATNIGEGVIYLETGEREDLNR</sequence>
<reference evidence="10" key="1">
    <citation type="submission" date="2017-02" db="EMBL/GenBank/DDBJ databases">
        <authorList>
            <person name="Varghese N."/>
            <person name="Submissions S."/>
        </authorList>
    </citation>
    <scope>NUCLEOTIDE SEQUENCE [LARGE SCALE GENOMIC DNA]</scope>
    <source>
        <strain evidence="10">DSM 16521</strain>
    </source>
</reference>
<dbReference type="Gene3D" id="1.20.58.220">
    <property type="entry name" value="Phosphate transport system protein phou homolog 2, domain 2"/>
    <property type="match status" value="1"/>
</dbReference>
<evidence type="ECO:0000256" key="6">
    <source>
        <dbReference type="ARBA" id="ARBA00022592"/>
    </source>
</evidence>
<evidence type="ECO:0000256" key="5">
    <source>
        <dbReference type="ARBA" id="ARBA00022490"/>
    </source>
</evidence>
<evidence type="ECO:0000313" key="9">
    <source>
        <dbReference type="EMBL" id="SJZ98748.1"/>
    </source>
</evidence>
<protein>
    <recommendedName>
        <fullName evidence="7">Phosphate-specific transport system accessory protein PhoU</fullName>
    </recommendedName>
</protein>
<dbReference type="SUPFAM" id="SSF109755">
    <property type="entry name" value="PhoU-like"/>
    <property type="match status" value="1"/>
</dbReference>
<dbReference type="GO" id="GO:0030643">
    <property type="term" value="P:intracellular phosphate ion homeostasis"/>
    <property type="evidence" value="ECO:0007669"/>
    <property type="project" value="InterPro"/>
</dbReference>
<dbReference type="AlphaFoldDB" id="A0A1T4Q687"/>
<keyword evidence="4 7" id="KW-0813">Transport</keyword>
<evidence type="ECO:0000256" key="7">
    <source>
        <dbReference type="PIRNR" id="PIRNR003107"/>
    </source>
</evidence>
<evidence type="ECO:0000256" key="1">
    <source>
        <dbReference type="ARBA" id="ARBA00004496"/>
    </source>
</evidence>
<comment type="function">
    <text evidence="7">Plays a role in the regulation of phosphate uptake.</text>
</comment>
<proteinExistence type="inferred from homology"/>
<gene>
    <name evidence="9" type="ORF">SAMN02745885_01526</name>
</gene>
<dbReference type="InterPro" id="IPR026022">
    <property type="entry name" value="PhoU_dom"/>
</dbReference>
<keyword evidence="6 7" id="KW-0592">Phosphate transport</keyword>
<dbReference type="Pfam" id="PF01895">
    <property type="entry name" value="PhoU"/>
    <property type="match status" value="2"/>
</dbReference>
<dbReference type="EMBL" id="FUXM01000016">
    <property type="protein sequence ID" value="SJZ98748.1"/>
    <property type="molecule type" value="Genomic_DNA"/>
</dbReference>
<dbReference type="GO" id="GO:0006817">
    <property type="term" value="P:phosphate ion transport"/>
    <property type="evidence" value="ECO:0007669"/>
    <property type="project" value="UniProtKB-KW"/>
</dbReference>
<comment type="subunit">
    <text evidence="3 7">Homodimer.</text>
</comment>
<dbReference type="NCBIfam" id="TIGR02135">
    <property type="entry name" value="phoU_full"/>
    <property type="match status" value="1"/>
</dbReference>
<comment type="subcellular location">
    <subcellularLocation>
        <location evidence="1 7">Cytoplasm</location>
    </subcellularLocation>
</comment>
<comment type="similarity">
    <text evidence="2 7">Belongs to the PhoU family.</text>
</comment>
<evidence type="ECO:0000259" key="8">
    <source>
        <dbReference type="Pfam" id="PF01895"/>
    </source>
</evidence>